<dbReference type="EMBL" id="BARW01027947">
    <property type="protein sequence ID" value="GAJ07540.1"/>
    <property type="molecule type" value="Genomic_DNA"/>
</dbReference>
<protein>
    <submittedName>
        <fullName evidence="1">Uncharacterized protein</fullName>
    </submittedName>
</protein>
<dbReference type="SMART" id="SM00028">
    <property type="entry name" value="TPR"/>
    <property type="match status" value="1"/>
</dbReference>
<evidence type="ECO:0000313" key="1">
    <source>
        <dbReference type="EMBL" id="GAJ07540.1"/>
    </source>
</evidence>
<dbReference type="PROSITE" id="PS50005">
    <property type="entry name" value="TPR"/>
    <property type="match status" value="1"/>
</dbReference>
<sequence length="106" mass="12006">RAIRLAPDDLYILDTRGTILSNLADRLADARDDFERLVELSPPDTPQRAKALLQLGRICSKLNDLVQAKQHLENALEIDQKIDVFTPDERSEITRLQRSGVQAVEK</sequence>
<comment type="caution">
    <text evidence="1">The sequence shown here is derived from an EMBL/GenBank/DDBJ whole genome shotgun (WGS) entry which is preliminary data.</text>
</comment>
<organism evidence="1">
    <name type="scientific">marine sediment metagenome</name>
    <dbReference type="NCBI Taxonomy" id="412755"/>
    <lineage>
        <taxon>unclassified sequences</taxon>
        <taxon>metagenomes</taxon>
        <taxon>ecological metagenomes</taxon>
    </lineage>
</organism>
<dbReference type="AlphaFoldDB" id="X1VIR3"/>
<dbReference type="InterPro" id="IPR019734">
    <property type="entry name" value="TPR_rpt"/>
</dbReference>
<reference evidence="1" key="1">
    <citation type="journal article" date="2014" name="Front. Microbiol.">
        <title>High frequency of phylogenetically diverse reductive dehalogenase-homologous genes in deep subseafloor sedimentary metagenomes.</title>
        <authorList>
            <person name="Kawai M."/>
            <person name="Futagami T."/>
            <person name="Toyoda A."/>
            <person name="Takaki Y."/>
            <person name="Nishi S."/>
            <person name="Hori S."/>
            <person name="Arai W."/>
            <person name="Tsubouchi T."/>
            <person name="Morono Y."/>
            <person name="Uchiyama I."/>
            <person name="Ito T."/>
            <person name="Fujiyama A."/>
            <person name="Inagaki F."/>
            <person name="Takami H."/>
        </authorList>
    </citation>
    <scope>NUCLEOTIDE SEQUENCE</scope>
    <source>
        <strain evidence="1">Expedition CK06-06</strain>
    </source>
</reference>
<gene>
    <name evidence="1" type="ORF">S12H4_45234</name>
</gene>
<dbReference type="InterPro" id="IPR011990">
    <property type="entry name" value="TPR-like_helical_dom_sf"/>
</dbReference>
<feature type="non-terminal residue" evidence="1">
    <location>
        <position position="1"/>
    </location>
</feature>
<proteinExistence type="predicted"/>
<dbReference type="SUPFAM" id="SSF48452">
    <property type="entry name" value="TPR-like"/>
    <property type="match status" value="1"/>
</dbReference>
<dbReference type="Pfam" id="PF13424">
    <property type="entry name" value="TPR_12"/>
    <property type="match status" value="1"/>
</dbReference>
<dbReference type="Gene3D" id="1.25.40.10">
    <property type="entry name" value="Tetratricopeptide repeat domain"/>
    <property type="match status" value="1"/>
</dbReference>
<accession>X1VIR3</accession>
<name>X1VIR3_9ZZZZ</name>